<dbReference type="STRING" id="1508389.SAMN05444003_1709"/>
<gene>
    <name evidence="2" type="ORF">SAMN05444003_1709</name>
</gene>
<feature type="transmembrane region" description="Helical" evidence="1">
    <location>
        <begin position="75"/>
        <end position="95"/>
    </location>
</feature>
<name>A0A1M5PLC2_9RHOB</name>
<dbReference type="EMBL" id="FQXB01000002">
    <property type="protein sequence ID" value="SHH02531.1"/>
    <property type="molecule type" value="Genomic_DNA"/>
</dbReference>
<dbReference type="AlphaFoldDB" id="A0A1M5PLC2"/>
<dbReference type="Proteomes" id="UP000184074">
    <property type="component" value="Unassembled WGS sequence"/>
</dbReference>
<evidence type="ECO:0000313" key="2">
    <source>
        <dbReference type="EMBL" id="SHH02531.1"/>
    </source>
</evidence>
<evidence type="ECO:0000313" key="3">
    <source>
        <dbReference type="Proteomes" id="UP000184074"/>
    </source>
</evidence>
<sequence length="108" mass="12059">MEKARSEYPDAFYFYGNPVTDIAIFLGAFGVEIMLLSVPISVLAAHKIARRYNLFASVVMLPTSLLAPPRDMDDYFFAVVTVVTLIVIFSVAWLWKAADTSRADQSYA</sequence>
<dbReference type="OrthoDB" id="1551186at2"/>
<reference evidence="2 3" key="1">
    <citation type="submission" date="2016-11" db="EMBL/GenBank/DDBJ databases">
        <authorList>
            <person name="Jaros S."/>
            <person name="Januszkiewicz K."/>
            <person name="Wedrychowicz H."/>
        </authorList>
    </citation>
    <scope>NUCLEOTIDE SEQUENCE [LARGE SCALE GENOMIC DNA]</scope>
    <source>
        <strain evidence="2 3">DSM 28715</strain>
    </source>
</reference>
<keyword evidence="3" id="KW-1185">Reference proteome</keyword>
<evidence type="ECO:0000256" key="1">
    <source>
        <dbReference type="SAM" id="Phobius"/>
    </source>
</evidence>
<feature type="transmembrane region" description="Helical" evidence="1">
    <location>
        <begin position="22"/>
        <end position="45"/>
    </location>
</feature>
<protein>
    <submittedName>
        <fullName evidence="2">Uncharacterized protein</fullName>
    </submittedName>
</protein>
<dbReference type="RefSeq" id="WP_072900525.1">
    <property type="nucleotide sequence ID" value="NZ_FQXB01000002.1"/>
</dbReference>
<keyword evidence="1" id="KW-0812">Transmembrane</keyword>
<proteinExistence type="predicted"/>
<keyword evidence="1" id="KW-0472">Membrane</keyword>
<accession>A0A1M5PLC2</accession>
<organism evidence="2 3">
    <name type="scientific">Cognatiyoonia sediminum</name>
    <dbReference type="NCBI Taxonomy" id="1508389"/>
    <lineage>
        <taxon>Bacteria</taxon>
        <taxon>Pseudomonadati</taxon>
        <taxon>Pseudomonadota</taxon>
        <taxon>Alphaproteobacteria</taxon>
        <taxon>Rhodobacterales</taxon>
        <taxon>Paracoccaceae</taxon>
        <taxon>Cognatiyoonia</taxon>
    </lineage>
</organism>
<keyword evidence="1" id="KW-1133">Transmembrane helix</keyword>